<evidence type="ECO:0000256" key="1">
    <source>
        <dbReference type="SAM" id="Phobius"/>
    </source>
</evidence>
<accession>A0A0G0LUC2</accession>
<feature type="transmembrane region" description="Helical" evidence="1">
    <location>
        <begin position="62"/>
        <end position="79"/>
    </location>
</feature>
<dbReference type="AlphaFoldDB" id="A0A0G0LUC2"/>
<proteinExistence type="predicted"/>
<name>A0A0G0LUC2_UNCC2</name>
<evidence type="ECO:0000313" key="3">
    <source>
        <dbReference type="Proteomes" id="UP000034207"/>
    </source>
</evidence>
<dbReference type="Proteomes" id="UP000034207">
    <property type="component" value="Unassembled WGS sequence"/>
</dbReference>
<dbReference type="EMBL" id="LBVV01000009">
    <property type="protein sequence ID" value="KKQ94597.1"/>
    <property type="molecule type" value="Genomic_DNA"/>
</dbReference>
<keyword evidence="1" id="KW-0812">Transmembrane</keyword>
<organism evidence="2 3">
    <name type="scientific">candidate division CPR2 bacterium GW2011_GWC2_39_10</name>
    <dbReference type="NCBI Taxonomy" id="1618345"/>
    <lineage>
        <taxon>Bacteria</taxon>
        <taxon>Bacteria division CPR2</taxon>
    </lineage>
</organism>
<evidence type="ECO:0000313" key="2">
    <source>
        <dbReference type="EMBL" id="KKQ94597.1"/>
    </source>
</evidence>
<gene>
    <name evidence="2" type="ORF">UT18_C0009G0008</name>
</gene>
<reference evidence="2 3" key="1">
    <citation type="journal article" date="2015" name="Nature">
        <title>rRNA introns, odd ribosomes, and small enigmatic genomes across a large radiation of phyla.</title>
        <authorList>
            <person name="Brown C.T."/>
            <person name="Hug L.A."/>
            <person name="Thomas B.C."/>
            <person name="Sharon I."/>
            <person name="Castelle C.J."/>
            <person name="Singh A."/>
            <person name="Wilkins M.J."/>
            <person name="Williams K.H."/>
            <person name="Banfield J.F."/>
        </authorList>
    </citation>
    <scope>NUCLEOTIDE SEQUENCE [LARGE SCALE GENOMIC DNA]</scope>
</reference>
<feature type="transmembrane region" description="Helical" evidence="1">
    <location>
        <begin position="9"/>
        <end position="31"/>
    </location>
</feature>
<keyword evidence="1" id="KW-1133">Transmembrane helix</keyword>
<protein>
    <submittedName>
        <fullName evidence="2">Uncharacterized protein</fullName>
    </submittedName>
</protein>
<comment type="caution">
    <text evidence="2">The sequence shown here is derived from an EMBL/GenBank/DDBJ whole genome shotgun (WGS) entry which is preliminary data.</text>
</comment>
<sequence length="121" mass="14195">MKRLNDFSIYAKLIIFGIMIEILSLFLPMVFIKLLPYVLPNIVTVSEIPFPVLMILNLRPTLGHYGFICIMAGLDYYFWRNNSPDEENGHLYLSRLVIKHSPALLMVIYSIDYFIFTRFIN</sequence>
<keyword evidence="1" id="KW-0472">Membrane</keyword>